<dbReference type="EMBL" id="CABIKO010000407">
    <property type="protein sequence ID" value="VVA35775.1"/>
    <property type="molecule type" value="Genomic_DNA"/>
</dbReference>
<dbReference type="PANTHER" id="PTHR15140">
    <property type="entry name" value="TUBULIN-SPECIFIC CHAPERONE E"/>
    <property type="match status" value="1"/>
</dbReference>
<dbReference type="InterPro" id="IPR032675">
    <property type="entry name" value="LRR_dom_sf"/>
</dbReference>
<dbReference type="PANTHER" id="PTHR15140:SF37">
    <property type="entry name" value="UBIQUITIN-LIKE DOMAIN-CONTAINING PROTEIN"/>
    <property type="match status" value="1"/>
</dbReference>
<dbReference type="AlphaFoldDB" id="A0A5E4G7J3"/>
<dbReference type="Gene3D" id="3.80.10.10">
    <property type="entry name" value="Ribonuclease Inhibitor"/>
    <property type="match status" value="1"/>
</dbReference>
<proteinExistence type="predicted"/>
<dbReference type="OMA" id="QWEEWIV"/>
<dbReference type="Gramene" id="VVA35775">
    <property type="protein sequence ID" value="VVA35775"/>
    <property type="gene ID" value="Prudul26B023856"/>
</dbReference>
<dbReference type="Proteomes" id="UP000327085">
    <property type="component" value="Unassembled WGS sequence"/>
</dbReference>
<evidence type="ECO:0000313" key="1">
    <source>
        <dbReference type="EMBL" id="VVA35775.1"/>
    </source>
</evidence>
<dbReference type="SUPFAM" id="SSF52047">
    <property type="entry name" value="RNI-like"/>
    <property type="match status" value="1"/>
</dbReference>
<dbReference type="InParanoid" id="A0A5E4G7J3"/>
<protein>
    <submittedName>
        <fullName evidence="1">PREDICTED: disease resistance</fullName>
    </submittedName>
</protein>
<reference evidence="2" key="1">
    <citation type="journal article" date="2020" name="Plant J.">
        <title>Transposons played a major role in the diversification between the closely related almond and peach genomes: results from the almond genome sequence.</title>
        <authorList>
            <person name="Alioto T."/>
            <person name="Alexiou K.G."/>
            <person name="Bardil A."/>
            <person name="Barteri F."/>
            <person name="Castanera R."/>
            <person name="Cruz F."/>
            <person name="Dhingra A."/>
            <person name="Duval H."/>
            <person name="Fernandez I Marti A."/>
            <person name="Frias L."/>
            <person name="Galan B."/>
            <person name="Garcia J.L."/>
            <person name="Howad W."/>
            <person name="Gomez-Garrido J."/>
            <person name="Gut M."/>
            <person name="Julca I."/>
            <person name="Morata J."/>
            <person name="Puigdomenech P."/>
            <person name="Ribeca P."/>
            <person name="Rubio Cabetas M.J."/>
            <person name="Vlasova A."/>
            <person name="Wirthensohn M."/>
            <person name="Garcia-Mas J."/>
            <person name="Gabaldon T."/>
            <person name="Casacuberta J.M."/>
            <person name="Arus P."/>
        </authorList>
    </citation>
    <scope>NUCLEOTIDE SEQUENCE [LARGE SCALE GENOMIC DNA]</scope>
    <source>
        <strain evidence="2">cv. Texas</strain>
    </source>
</reference>
<gene>
    <name evidence="1" type="ORF">ALMOND_2B023856</name>
</gene>
<accession>A0A5E4G7J3</accession>
<sequence length="118" mass="13392">NLTKLTLRSFGGVKDDDIKVLEKLPSLRMLFACFGEFPASLVCSEGGFPFLEFLSLALVEFKEWKVEKGAMPSLCRLHIEHCLYLKALPDGLQHITTLKELTITSMLPEFYRRLREGG</sequence>
<organism evidence="1 2">
    <name type="scientific">Prunus dulcis</name>
    <name type="common">Almond</name>
    <name type="synonym">Amygdalus dulcis</name>
    <dbReference type="NCBI Taxonomy" id="3755"/>
    <lineage>
        <taxon>Eukaryota</taxon>
        <taxon>Viridiplantae</taxon>
        <taxon>Streptophyta</taxon>
        <taxon>Embryophyta</taxon>
        <taxon>Tracheophyta</taxon>
        <taxon>Spermatophyta</taxon>
        <taxon>Magnoliopsida</taxon>
        <taxon>eudicotyledons</taxon>
        <taxon>Gunneridae</taxon>
        <taxon>Pentapetalae</taxon>
        <taxon>rosids</taxon>
        <taxon>fabids</taxon>
        <taxon>Rosales</taxon>
        <taxon>Rosaceae</taxon>
        <taxon>Amygdaloideae</taxon>
        <taxon>Amygdaleae</taxon>
        <taxon>Prunus</taxon>
    </lineage>
</organism>
<name>A0A5E4G7J3_PRUDU</name>
<evidence type="ECO:0000313" key="2">
    <source>
        <dbReference type="Proteomes" id="UP000327085"/>
    </source>
</evidence>
<feature type="non-terminal residue" evidence="1">
    <location>
        <position position="1"/>
    </location>
</feature>